<dbReference type="PANTHER" id="PTHR11081:SF9">
    <property type="entry name" value="FLAP ENDONUCLEASE 1"/>
    <property type="match status" value="1"/>
</dbReference>
<feature type="domain" description="XPG N-terminal" evidence="7">
    <location>
        <begin position="1"/>
        <end position="94"/>
    </location>
</feature>
<dbReference type="GO" id="GO:0046872">
    <property type="term" value="F:metal ion binding"/>
    <property type="evidence" value="ECO:0007669"/>
    <property type="project" value="UniProtKB-KW"/>
</dbReference>
<dbReference type="PRINTS" id="PR00853">
    <property type="entry name" value="XPGRADSUPER"/>
</dbReference>
<name>A0A6C0LPG6_9ZZZZ</name>
<dbReference type="GO" id="GO:0017108">
    <property type="term" value="F:5'-flap endonuclease activity"/>
    <property type="evidence" value="ECO:0007669"/>
    <property type="project" value="TreeGrafter"/>
</dbReference>
<feature type="compositionally biased region" description="Basic and acidic residues" evidence="6">
    <location>
        <begin position="89"/>
        <end position="98"/>
    </location>
</feature>
<dbReference type="Gene3D" id="3.40.50.1010">
    <property type="entry name" value="5'-nuclease"/>
    <property type="match status" value="1"/>
</dbReference>
<keyword evidence="5" id="KW-0460">Magnesium</keyword>
<dbReference type="SMART" id="SM00485">
    <property type="entry name" value="XPGN"/>
    <property type="match status" value="1"/>
</dbReference>
<dbReference type="PANTHER" id="PTHR11081">
    <property type="entry name" value="FLAP ENDONUCLEASE FAMILY MEMBER"/>
    <property type="match status" value="1"/>
</dbReference>
<evidence type="ECO:0000256" key="1">
    <source>
        <dbReference type="ARBA" id="ARBA00022722"/>
    </source>
</evidence>
<keyword evidence="1" id="KW-0540">Nuclease</keyword>
<evidence type="ECO:0000259" key="7">
    <source>
        <dbReference type="SMART" id="SM00485"/>
    </source>
</evidence>
<dbReference type="SUPFAM" id="SSF47807">
    <property type="entry name" value="5' to 3' exonuclease, C-terminal subdomain"/>
    <property type="match status" value="1"/>
</dbReference>
<feature type="region of interest" description="Disordered" evidence="6">
    <location>
        <begin position="89"/>
        <end position="108"/>
    </location>
</feature>
<evidence type="ECO:0000256" key="3">
    <source>
        <dbReference type="ARBA" id="ARBA00022759"/>
    </source>
</evidence>
<dbReference type="InterPro" id="IPR029060">
    <property type="entry name" value="PIN-like_dom_sf"/>
</dbReference>
<protein>
    <recommendedName>
        <fullName evidence="7">XPG N-terminal domain-containing protein</fullName>
    </recommendedName>
</protein>
<evidence type="ECO:0000256" key="6">
    <source>
        <dbReference type="SAM" id="MobiDB-lite"/>
    </source>
</evidence>
<dbReference type="InterPro" id="IPR006086">
    <property type="entry name" value="XPG-I_dom"/>
</dbReference>
<dbReference type="AlphaFoldDB" id="A0A6C0LPG6"/>
<proteinExistence type="predicted"/>
<keyword evidence="2" id="KW-0479">Metal-binding</keyword>
<dbReference type="InterPro" id="IPR006084">
    <property type="entry name" value="XPG/Rad2"/>
</dbReference>
<evidence type="ECO:0000256" key="2">
    <source>
        <dbReference type="ARBA" id="ARBA00022723"/>
    </source>
</evidence>
<evidence type="ECO:0000256" key="4">
    <source>
        <dbReference type="ARBA" id="ARBA00022801"/>
    </source>
</evidence>
<keyword evidence="3" id="KW-0255">Endonuclease</keyword>
<accession>A0A6C0LPG6</accession>
<dbReference type="SUPFAM" id="SSF88723">
    <property type="entry name" value="PIN domain-like"/>
    <property type="match status" value="1"/>
</dbReference>
<evidence type="ECO:0000313" key="8">
    <source>
        <dbReference type="EMBL" id="QHU31895.1"/>
    </source>
</evidence>
<keyword evidence="4" id="KW-0378">Hydrolase</keyword>
<organism evidence="8">
    <name type="scientific">viral metagenome</name>
    <dbReference type="NCBI Taxonomy" id="1070528"/>
    <lineage>
        <taxon>unclassified sequences</taxon>
        <taxon>metagenomes</taxon>
        <taxon>organismal metagenomes</taxon>
    </lineage>
</organism>
<dbReference type="EMBL" id="MN740533">
    <property type="protein sequence ID" value="QHU31895.1"/>
    <property type="molecule type" value="Genomic_DNA"/>
</dbReference>
<dbReference type="Pfam" id="PF00752">
    <property type="entry name" value="XPG_N"/>
    <property type="match status" value="1"/>
</dbReference>
<dbReference type="Pfam" id="PF00867">
    <property type="entry name" value="XPG_I"/>
    <property type="match status" value="1"/>
</dbReference>
<reference evidence="8" key="1">
    <citation type="journal article" date="2020" name="Nature">
        <title>Giant virus diversity and host interactions through global metagenomics.</title>
        <authorList>
            <person name="Schulz F."/>
            <person name="Roux S."/>
            <person name="Paez-Espino D."/>
            <person name="Jungbluth S."/>
            <person name="Walsh D.A."/>
            <person name="Denef V.J."/>
            <person name="McMahon K.D."/>
            <person name="Konstantinidis K.T."/>
            <person name="Eloe-Fadrosh E.A."/>
            <person name="Kyrpides N.C."/>
            <person name="Woyke T."/>
        </authorList>
    </citation>
    <scope>NUCLEOTIDE SEQUENCE</scope>
    <source>
        <strain evidence="8">GVMAG-M-3300027963-41</strain>
    </source>
</reference>
<feature type="compositionally biased region" description="Polar residues" evidence="6">
    <location>
        <begin position="99"/>
        <end position="108"/>
    </location>
</feature>
<dbReference type="InterPro" id="IPR036279">
    <property type="entry name" value="5-3_exonuclease_C_sf"/>
</dbReference>
<dbReference type="Gene3D" id="1.10.150.20">
    <property type="entry name" value="5' to 3' exonuclease, C-terminal subdomain"/>
    <property type="match status" value="1"/>
</dbReference>
<sequence>MGIRGLTGWIRWAAPAAAKKTPDWASYNTKRVGIDILGFLYKAKANKTHPITYIAHLIAKCREYNIIPVPVFDGKPPDEKRETIKQRNEARLKNDQKRQQLTTDMENAEMTNEQRNTLAKEIGNLASGSVYVTTDERDEVKRLLYAAGVLFLNANGEADNVLAYLMRRGELDAVMSNDMDLLARGVHTMLVPERMGVPGDTTGWIVYELNNILHHAGLTYLQFLEMCVLMGSDYTNKAKSLPFKQSYFTIKYKGNLHKALESIHITDFLPYDRAIDMLNGRTETAELLMSEKQWIKWSAWKKGDKDVISSETPYLDELRTNHLKDMDADEFSKLLEI</sequence>
<dbReference type="InterPro" id="IPR006085">
    <property type="entry name" value="XPG_DNA_repair_N"/>
</dbReference>
<evidence type="ECO:0000256" key="5">
    <source>
        <dbReference type="ARBA" id="ARBA00022842"/>
    </source>
</evidence>